<organism evidence="2 3">
    <name type="scientific">Magnusiomyces paraingens</name>
    <dbReference type="NCBI Taxonomy" id="2606893"/>
    <lineage>
        <taxon>Eukaryota</taxon>
        <taxon>Fungi</taxon>
        <taxon>Dikarya</taxon>
        <taxon>Ascomycota</taxon>
        <taxon>Saccharomycotina</taxon>
        <taxon>Dipodascomycetes</taxon>
        <taxon>Dipodascales</taxon>
        <taxon>Dipodascaceae</taxon>
        <taxon>Magnusiomyces</taxon>
    </lineage>
</organism>
<dbReference type="OrthoDB" id="738517at2759"/>
<dbReference type="GO" id="GO:0005524">
    <property type="term" value="F:ATP binding"/>
    <property type="evidence" value="ECO:0007669"/>
    <property type="project" value="InterPro"/>
</dbReference>
<dbReference type="PANTHER" id="PTHR10285">
    <property type="entry name" value="URIDINE KINASE"/>
    <property type="match status" value="1"/>
</dbReference>
<dbReference type="EMBL" id="CABVLU010000004">
    <property type="protein sequence ID" value="VVT57032.1"/>
    <property type="molecule type" value="Genomic_DNA"/>
</dbReference>
<name>A0A5E8C0W5_9ASCO</name>
<evidence type="ECO:0000259" key="1">
    <source>
        <dbReference type="Pfam" id="PF00485"/>
    </source>
</evidence>
<dbReference type="InterPro" id="IPR006083">
    <property type="entry name" value="PRK/URK"/>
</dbReference>
<dbReference type="Gene3D" id="3.40.50.300">
    <property type="entry name" value="P-loop containing nucleotide triphosphate hydrolases"/>
    <property type="match status" value="1"/>
</dbReference>
<evidence type="ECO:0000313" key="2">
    <source>
        <dbReference type="EMBL" id="VVT57032.1"/>
    </source>
</evidence>
<accession>A0A5E8C0W5</accession>
<dbReference type="Pfam" id="PF00485">
    <property type="entry name" value="PRK"/>
    <property type="match status" value="1"/>
</dbReference>
<feature type="domain" description="Phosphoribulokinase/uridine kinase" evidence="1">
    <location>
        <begin position="15"/>
        <end position="231"/>
    </location>
</feature>
<protein>
    <recommendedName>
        <fullName evidence="1">Phosphoribulokinase/uridine kinase domain-containing protein</fullName>
    </recommendedName>
</protein>
<dbReference type="GO" id="GO:0016301">
    <property type="term" value="F:kinase activity"/>
    <property type="evidence" value="ECO:0007669"/>
    <property type="project" value="InterPro"/>
</dbReference>
<proteinExistence type="predicted"/>
<reference evidence="2 3" key="1">
    <citation type="submission" date="2019-09" db="EMBL/GenBank/DDBJ databases">
        <authorList>
            <person name="Brejova B."/>
        </authorList>
    </citation>
    <scope>NUCLEOTIDE SEQUENCE [LARGE SCALE GENOMIC DNA]</scope>
</reference>
<evidence type="ECO:0000313" key="3">
    <source>
        <dbReference type="Proteomes" id="UP000398389"/>
    </source>
</evidence>
<gene>
    <name evidence="2" type="ORF">SAPINGB_P005500</name>
</gene>
<dbReference type="SUPFAM" id="SSF52540">
    <property type="entry name" value="P-loop containing nucleoside triphosphate hydrolases"/>
    <property type="match status" value="1"/>
</dbReference>
<dbReference type="AlphaFoldDB" id="A0A5E8C0W5"/>
<dbReference type="GeneID" id="43584314"/>
<dbReference type="RefSeq" id="XP_031856105.1">
    <property type="nucleotide sequence ID" value="XM_032000214.1"/>
</dbReference>
<dbReference type="InterPro" id="IPR027417">
    <property type="entry name" value="P-loop_NTPase"/>
</dbReference>
<sequence length="302" mass="33961">MTPPIYNHERPWIVLIGGGHCAGKTSVAKEIRRRLTDMSTTRLPLDVHIVSLADYERERDPDAHSFDLNSIRAALYEAGPDSRNIQEYRENQVDDINKSPYTPKRFDFGRLLRDLKNKRGGFSGTKRGASLSSGTKQFRGCTIVPPTVVIVEGLYALYNAEVRAEAAVKIFVDLDGDVRLGRWILRDAPNETGVFIAICNEYINWCRPEMERYIYSTKDAADVILPQGNETESVKLVANGIYDRVYKEFVEFLAEERGGKMAGIESDEFLSPVVTSIVRNEAVPMLSLAEEAGADQQFYDVN</sequence>
<keyword evidence="3" id="KW-1185">Reference proteome</keyword>
<dbReference type="Proteomes" id="UP000398389">
    <property type="component" value="Unassembled WGS sequence"/>
</dbReference>